<sequence length="105" mass="11810">MFLDSRYLELAIGVTTLFYCICCVLLLYLPKCCYSILKFPKCDDFNVNGQTTALCGLCFTKRFQSECGPLCTSKCEEEIQKANSVASFPSTMIGMIDRTKVSWSL</sequence>
<accession>A0A915KG06</accession>
<keyword evidence="2" id="KW-1185">Reference proteome</keyword>
<evidence type="ECO:0000256" key="1">
    <source>
        <dbReference type="SAM" id="Phobius"/>
    </source>
</evidence>
<keyword evidence="1" id="KW-0812">Transmembrane</keyword>
<protein>
    <submittedName>
        <fullName evidence="3">Uncharacterized protein</fullName>
    </submittedName>
</protein>
<keyword evidence="1" id="KW-0472">Membrane</keyword>
<dbReference type="AlphaFoldDB" id="A0A915KG06"/>
<evidence type="ECO:0000313" key="3">
    <source>
        <dbReference type="WBParaSite" id="nRc.2.0.1.t37667-RA"/>
    </source>
</evidence>
<evidence type="ECO:0000313" key="2">
    <source>
        <dbReference type="Proteomes" id="UP000887565"/>
    </source>
</evidence>
<proteinExistence type="predicted"/>
<organism evidence="2 3">
    <name type="scientific">Romanomermis culicivorax</name>
    <name type="common">Nematode worm</name>
    <dbReference type="NCBI Taxonomy" id="13658"/>
    <lineage>
        <taxon>Eukaryota</taxon>
        <taxon>Metazoa</taxon>
        <taxon>Ecdysozoa</taxon>
        <taxon>Nematoda</taxon>
        <taxon>Enoplea</taxon>
        <taxon>Dorylaimia</taxon>
        <taxon>Mermithida</taxon>
        <taxon>Mermithoidea</taxon>
        <taxon>Mermithidae</taxon>
        <taxon>Romanomermis</taxon>
    </lineage>
</organism>
<name>A0A915KG06_ROMCU</name>
<dbReference type="WBParaSite" id="nRc.2.0.1.t37667-RA">
    <property type="protein sequence ID" value="nRc.2.0.1.t37667-RA"/>
    <property type="gene ID" value="nRc.2.0.1.g37667"/>
</dbReference>
<reference evidence="3" key="1">
    <citation type="submission" date="2022-11" db="UniProtKB">
        <authorList>
            <consortium name="WormBaseParasite"/>
        </authorList>
    </citation>
    <scope>IDENTIFICATION</scope>
</reference>
<keyword evidence="1" id="KW-1133">Transmembrane helix</keyword>
<feature type="transmembrane region" description="Helical" evidence="1">
    <location>
        <begin position="7"/>
        <end position="29"/>
    </location>
</feature>
<dbReference type="Proteomes" id="UP000887565">
    <property type="component" value="Unplaced"/>
</dbReference>